<keyword evidence="8" id="KW-1185">Reference proteome</keyword>
<evidence type="ECO:0000313" key="7">
    <source>
        <dbReference type="EMBL" id="MBB3060617.1"/>
    </source>
</evidence>
<reference evidence="7 8" key="1">
    <citation type="submission" date="2020-08" db="EMBL/GenBank/DDBJ databases">
        <title>Genomic Encyclopedia of Type Strains, Phase III (KMG-III): the genomes of soil and plant-associated and newly described type strains.</title>
        <authorList>
            <person name="Whitman W."/>
        </authorList>
    </citation>
    <scope>NUCLEOTIDE SEQUENCE [LARGE SCALE GENOMIC DNA]</scope>
    <source>
        <strain evidence="7 8">CECT 8799</strain>
    </source>
</reference>
<keyword evidence="1 5" id="KW-0408">Iron</keyword>
<dbReference type="EMBL" id="JACHWZ010000005">
    <property type="protein sequence ID" value="MBB3060617.1"/>
    <property type="molecule type" value="Genomic_DNA"/>
</dbReference>
<comment type="caution">
    <text evidence="7">The sequence shown here is derived from an EMBL/GenBank/DDBJ whole genome shotgun (WGS) entry which is preliminary data.</text>
</comment>
<dbReference type="FunFam" id="1.10.3880.10:FF:000001">
    <property type="entry name" value="Probable Fe(2+)-trafficking protein"/>
    <property type="match status" value="1"/>
</dbReference>
<dbReference type="GO" id="GO:0005506">
    <property type="term" value="F:iron ion binding"/>
    <property type="evidence" value="ECO:0007669"/>
    <property type="project" value="UniProtKB-UniRule"/>
</dbReference>
<dbReference type="SUPFAM" id="SSF111148">
    <property type="entry name" value="YggX-like"/>
    <property type="match status" value="1"/>
</dbReference>
<dbReference type="InterPro" id="IPR007457">
    <property type="entry name" value="Fe_traffick_prot_YggX"/>
</dbReference>
<evidence type="ECO:0000256" key="5">
    <source>
        <dbReference type="HAMAP-Rule" id="MF_00686"/>
    </source>
</evidence>
<dbReference type="PANTHER" id="PTHR36965">
    <property type="entry name" value="FE(2+)-TRAFFICKING PROTEIN-RELATED"/>
    <property type="match status" value="1"/>
</dbReference>
<dbReference type="HAMAP" id="MF_00686">
    <property type="entry name" value="Fe_traffic_YggX"/>
    <property type="match status" value="1"/>
</dbReference>
<evidence type="ECO:0000313" key="8">
    <source>
        <dbReference type="Proteomes" id="UP000535937"/>
    </source>
</evidence>
<comment type="function">
    <text evidence="2">Could be a mediator in iron transactions between iron acquisition and iron-requiring processes, such as synthesis and/or repair of Fe-S clusters in biosynthetic enzymes. Necessary to maintain high levels of aconitase under oxidative stress.</text>
</comment>
<evidence type="ECO:0000256" key="1">
    <source>
        <dbReference type="ARBA" id="ARBA00023004"/>
    </source>
</evidence>
<evidence type="ECO:0000256" key="2">
    <source>
        <dbReference type="ARBA" id="ARBA00053793"/>
    </source>
</evidence>
<gene>
    <name evidence="7" type="ORF">FHS09_001436</name>
</gene>
<name>A0A7W4WAD4_9GAMM</name>
<feature type="region of interest" description="Disordered" evidence="6">
    <location>
        <begin position="1"/>
        <end position="33"/>
    </location>
</feature>
<protein>
    <recommendedName>
        <fullName evidence="4 5">Probable Fe(2+)-trafficking protein</fullName>
    </recommendedName>
</protein>
<organism evidence="7 8">
    <name type="scientific">Microbulbifer rhizosphaerae</name>
    <dbReference type="NCBI Taxonomy" id="1562603"/>
    <lineage>
        <taxon>Bacteria</taxon>
        <taxon>Pseudomonadati</taxon>
        <taxon>Pseudomonadota</taxon>
        <taxon>Gammaproteobacteria</taxon>
        <taxon>Cellvibrionales</taxon>
        <taxon>Microbulbiferaceae</taxon>
        <taxon>Microbulbifer</taxon>
    </lineage>
</organism>
<dbReference type="GO" id="GO:0034599">
    <property type="term" value="P:cellular response to oxidative stress"/>
    <property type="evidence" value="ECO:0007669"/>
    <property type="project" value="TreeGrafter"/>
</dbReference>
<dbReference type="InterPro" id="IPR036766">
    <property type="entry name" value="Fe_traffick_prot_YggX_sf"/>
</dbReference>
<sequence length="126" mass="14186">MAAINGGLNHSTIAANGRSYKEKSPPKTENPMPRTVFCRKYQQEMEGLDAPPFPGPKGQDVFENISQKAWKEWLAHQTLLINEKRLNMMEPSARAYLAEQMSKFLSGEHYDEAEGYVPPEEGGKSE</sequence>
<proteinExistence type="inferred from homology"/>
<dbReference type="NCBIfam" id="NF003817">
    <property type="entry name" value="PRK05408.1"/>
    <property type="match status" value="1"/>
</dbReference>
<dbReference type="Gene3D" id="1.10.3880.10">
    <property type="entry name" value="Fe(II) trafficking protein YggX"/>
    <property type="match status" value="1"/>
</dbReference>
<evidence type="ECO:0000256" key="6">
    <source>
        <dbReference type="SAM" id="MobiDB-lite"/>
    </source>
</evidence>
<dbReference type="PANTHER" id="PTHR36965:SF1">
    <property type="entry name" value="FE(2+)-TRAFFICKING PROTEIN-RELATED"/>
    <property type="match status" value="1"/>
</dbReference>
<dbReference type="Proteomes" id="UP000535937">
    <property type="component" value="Unassembled WGS sequence"/>
</dbReference>
<dbReference type="GO" id="GO:0005829">
    <property type="term" value="C:cytosol"/>
    <property type="evidence" value="ECO:0007669"/>
    <property type="project" value="TreeGrafter"/>
</dbReference>
<dbReference type="AlphaFoldDB" id="A0A7W4WAD4"/>
<accession>A0A7W4WAD4</accession>
<evidence type="ECO:0000256" key="3">
    <source>
        <dbReference type="ARBA" id="ARBA00061679"/>
    </source>
</evidence>
<dbReference type="Pfam" id="PF04362">
    <property type="entry name" value="Iron_traffic"/>
    <property type="match status" value="1"/>
</dbReference>
<evidence type="ECO:0000256" key="4">
    <source>
        <dbReference type="ARBA" id="ARBA00070403"/>
    </source>
</evidence>
<comment type="similarity">
    <text evidence="3 5">Belongs to the Fe(2+)-trafficking protein family.</text>
</comment>